<keyword evidence="5" id="KW-0539">Nucleus</keyword>
<dbReference type="AlphaFoldDB" id="A0A1U7LR23"/>
<comment type="similarity">
    <text evidence="3">Belongs to the translin family.</text>
</comment>
<evidence type="ECO:0000313" key="7">
    <source>
        <dbReference type="Proteomes" id="UP000186594"/>
    </source>
</evidence>
<dbReference type="GO" id="GO:0005634">
    <property type="term" value="C:nucleus"/>
    <property type="evidence" value="ECO:0007669"/>
    <property type="project" value="UniProtKB-SubCell"/>
</dbReference>
<evidence type="ECO:0000256" key="3">
    <source>
        <dbReference type="ARBA" id="ARBA00005902"/>
    </source>
</evidence>
<gene>
    <name evidence="6" type="ORF">NEOLI_000108</name>
</gene>
<evidence type="ECO:0000313" key="6">
    <source>
        <dbReference type="EMBL" id="OLL25002.1"/>
    </source>
</evidence>
<reference evidence="6 7" key="1">
    <citation type="submission" date="2016-04" db="EMBL/GenBank/DDBJ databases">
        <title>Evolutionary innovation and constraint leading to complex multicellularity in the Ascomycota.</title>
        <authorList>
            <person name="Cisse O."/>
            <person name="Nguyen A."/>
            <person name="Hewitt D.A."/>
            <person name="Jedd G."/>
            <person name="Stajich J.E."/>
        </authorList>
    </citation>
    <scope>NUCLEOTIDE SEQUENCE [LARGE SCALE GENOMIC DNA]</scope>
    <source>
        <strain evidence="6 7">DAH-3</strain>
    </source>
</reference>
<keyword evidence="7" id="KW-1185">Reference proteome</keyword>
<organism evidence="6 7">
    <name type="scientific">Neolecta irregularis (strain DAH-3)</name>
    <dbReference type="NCBI Taxonomy" id="1198029"/>
    <lineage>
        <taxon>Eukaryota</taxon>
        <taxon>Fungi</taxon>
        <taxon>Dikarya</taxon>
        <taxon>Ascomycota</taxon>
        <taxon>Taphrinomycotina</taxon>
        <taxon>Neolectales</taxon>
        <taxon>Neolectaceae</taxon>
        <taxon>Neolecta</taxon>
    </lineage>
</organism>
<accession>A0A1U7LR23</accession>
<evidence type="ECO:0000256" key="4">
    <source>
        <dbReference type="ARBA" id="ARBA00022490"/>
    </source>
</evidence>
<proteinExistence type="inferred from homology"/>
<dbReference type="InterPro" id="IPR016069">
    <property type="entry name" value="Translin_C"/>
</dbReference>
<dbReference type="InterPro" id="IPR016068">
    <property type="entry name" value="Translin_N"/>
</dbReference>
<dbReference type="InterPro" id="IPR036081">
    <property type="entry name" value="Translin_sf"/>
</dbReference>
<dbReference type="EMBL" id="LXFE01000515">
    <property type="protein sequence ID" value="OLL25002.1"/>
    <property type="molecule type" value="Genomic_DNA"/>
</dbReference>
<comment type="caution">
    <text evidence="6">The sequence shown here is derived from an EMBL/GenBank/DDBJ whole genome shotgun (WGS) entry which is preliminary data.</text>
</comment>
<keyword evidence="4" id="KW-0963">Cytoplasm</keyword>
<dbReference type="PANTHER" id="PTHR10741">
    <property type="entry name" value="TRANSLIN AND TRANSLIN ASSOCIATED PROTEIN X"/>
    <property type="match status" value="1"/>
</dbReference>
<dbReference type="SUPFAM" id="SSF74784">
    <property type="entry name" value="Translin"/>
    <property type="match status" value="1"/>
</dbReference>
<evidence type="ECO:0000256" key="1">
    <source>
        <dbReference type="ARBA" id="ARBA00004123"/>
    </source>
</evidence>
<name>A0A1U7LR23_NEOID</name>
<dbReference type="GO" id="GO:0043565">
    <property type="term" value="F:sequence-specific DNA binding"/>
    <property type="evidence" value="ECO:0007669"/>
    <property type="project" value="InterPro"/>
</dbReference>
<evidence type="ECO:0000256" key="5">
    <source>
        <dbReference type="ARBA" id="ARBA00023242"/>
    </source>
</evidence>
<dbReference type="GO" id="GO:0005737">
    <property type="term" value="C:cytoplasm"/>
    <property type="evidence" value="ECO:0007669"/>
    <property type="project" value="UniProtKB-SubCell"/>
</dbReference>
<dbReference type="STRING" id="1198029.A0A1U7LR23"/>
<dbReference type="Pfam" id="PF01997">
    <property type="entry name" value="Translin"/>
    <property type="match status" value="1"/>
</dbReference>
<dbReference type="Gene3D" id="1.20.58.200">
    <property type="entry name" value="Translin, domain 2"/>
    <property type="match status" value="1"/>
</dbReference>
<evidence type="ECO:0000256" key="2">
    <source>
        <dbReference type="ARBA" id="ARBA00004496"/>
    </source>
</evidence>
<dbReference type="OMA" id="DTCMETC"/>
<dbReference type="CDD" id="cd14820">
    <property type="entry name" value="TRAX"/>
    <property type="match status" value="1"/>
</dbReference>
<dbReference type="Gene3D" id="1.20.58.190">
    <property type="entry name" value="Translin, domain 1"/>
    <property type="match status" value="1"/>
</dbReference>
<protein>
    <submittedName>
        <fullName evidence="6">Translin-associated protein X</fullName>
    </submittedName>
</protein>
<dbReference type="OrthoDB" id="31005at2759"/>
<dbReference type="InterPro" id="IPR002848">
    <property type="entry name" value="Translin_fam"/>
</dbReference>
<comment type="subcellular location">
    <subcellularLocation>
        <location evidence="2">Cytoplasm</location>
    </subcellularLocation>
    <subcellularLocation>
        <location evidence="1">Nucleus</location>
    </subcellularLocation>
</comment>
<dbReference type="Proteomes" id="UP000186594">
    <property type="component" value="Unassembled WGS sequence"/>
</dbReference>
<sequence>MAVSLQSTFECFRDHIDDHNDRRERLVKISRYANSQSVMFDILSDITALSKKIIFSLHRIAITQTENPPKEVLEQMRKREEEIQVLFQKAIPDLCGSNTWRYHRQISPALQEWIEAMTFKSYILNSRIPTLEELQSLIPRIAVSNSDYLLGLGDLTGELMRRAINNVSLPGGPVETKRIAGVLRYIQSEMEGLSLGFVIKDFSQKIETLRSSTAKVEDAVYSATLRPEGFGVEYIPAEEQSTHRRE</sequence>